<proteinExistence type="predicted"/>
<evidence type="ECO:0000313" key="4">
    <source>
        <dbReference type="EMBL" id="CAH3141645.1"/>
    </source>
</evidence>
<keyword evidence="2" id="KW-0472">Membrane</keyword>
<evidence type="ECO:0000256" key="1">
    <source>
        <dbReference type="SAM" id="MobiDB-lite"/>
    </source>
</evidence>
<feature type="signal peptide" evidence="3">
    <location>
        <begin position="1"/>
        <end position="19"/>
    </location>
</feature>
<feature type="region of interest" description="Disordered" evidence="1">
    <location>
        <begin position="76"/>
        <end position="105"/>
    </location>
</feature>
<sequence length="331" mass="36851">MPRLRVQLSFLLMINLVILVKFPGNSLPIRHHVEEDISKVLSLASVKTRPEVNSNTKGIGADAGGSEYPRIQKNTFQTPVKLENADSRSHERTSQGSREFTSEGLHSLSRKYNTERSLSKKIARLIKLRYNNVATAISRIFTDPKHDLDEASGLDQEERNDHSTTVPGNDYKSDGWGSDDEDDDVDDSLESPNDFLDDVKGKDAPDQATNNEYSFEHSGGGRGSLRGIENVGGNKEGHSSRQKREEPEGGSHKTNKDDLKKRFQMPVSGVRWTGFSLAHHTSRDGVAKAKKSKRNKNDDEVTGSFTLFLVFSVATALLLVLTMAVCFIYTW</sequence>
<evidence type="ECO:0000313" key="5">
    <source>
        <dbReference type="Proteomes" id="UP001159405"/>
    </source>
</evidence>
<keyword evidence="3" id="KW-0732">Signal</keyword>
<feature type="compositionally biased region" description="Basic and acidic residues" evidence="1">
    <location>
        <begin position="83"/>
        <end position="93"/>
    </location>
</feature>
<evidence type="ECO:0000256" key="3">
    <source>
        <dbReference type="SAM" id="SignalP"/>
    </source>
</evidence>
<gene>
    <name evidence="4" type="ORF">PLOB_00042065</name>
</gene>
<feature type="compositionally biased region" description="Acidic residues" evidence="1">
    <location>
        <begin position="177"/>
        <end position="189"/>
    </location>
</feature>
<reference evidence="4 5" key="1">
    <citation type="submission" date="2022-05" db="EMBL/GenBank/DDBJ databases">
        <authorList>
            <consortium name="Genoscope - CEA"/>
            <person name="William W."/>
        </authorList>
    </citation>
    <scope>NUCLEOTIDE SEQUENCE [LARGE SCALE GENOMIC DNA]</scope>
</reference>
<protein>
    <submittedName>
        <fullName evidence="4">Uncharacterized protein</fullName>
    </submittedName>
</protein>
<feature type="compositionally biased region" description="Basic and acidic residues" evidence="1">
    <location>
        <begin position="235"/>
        <end position="258"/>
    </location>
</feature>
<name>A0ABN8PI11_9CNID</name>
<dbReference type="Proteomes" id="UP001159405">
    <property type="component" value="Unassembled WGS sequence"/>
</dbReference>
<keyword evidence="2" id="KW-0812">Transmembrane</keyword>
<keyword evidence="5" id="KW-1185">Reference proteome</keyword>
<organism evidence="4 5">
    <name type="scientific">Porites lobata</name>
    <dbReference type="NCBI Taxonomy" id="104759"/>
    <lineage>
        <taxon>Eukaryota</taxon>
        <taxon>Metazoa</taxon>
        <taxon>Cnidaria</taxon>
        <taxon>Anthozoa</taxon>
        <taxon>Hexacorallia</taxon>
        <taxon>Scleractinia</taxon>
        <taxon>Fungiina</taxon>
        <taxon>Poritidae</taxon>
        <taxon>Porites</taxon>
    </lineage>
</organism>
<comment type="caution">
    <text evidence="4">The sequence shown here is derived from an EMBL/GenBank/DDBJ whole genome shotgun (WGS) entry which is preliminary data.</text>
</comment>
<accession>A0ABN8PI11</accession>
<feature type="chain" id="PRO_5047123051" evidence="3">
    <location>
        <begin position="20"/>
        <end position="331"/>
    </location>
</feature>
<dbReference type="EMBL" id="CALNXK010000067">
    <property type="protein sequence ID" value="CAH3141645.1"/>
    <property type="molecule type" value="Genomic_DNA"/>
</dbReference>
<feature type="region of interest" description="Disordered" evidence="1">
    <location>
        <begin position="146"/>
        <end position="258"/>
    </location>
</feature>
<keyword evidence="2" id="KW-1133">Transmembrane helix</keyword>
<evidence type="ECO:0000256" key="2">
    <source>
        <dbReference type="SAM" id="Phobius"/>
    </source>
</evidence>
<feature type="transmembrane region" description="Helical" evidence="2">
    <location>
        <begin position="305"/>
        <end position="329"/>
    </location>
</feature>